<dbReference type="PANTHER" id="PTHR43162:SF1">
    <property type="entry name" value="PRESTALK A DIFFERENTIATION PROTEIN A"/>
    <property type="match status" value="1"/>
</dbReference>
<name>A0ABQ4DXU6_9ACTN</name>
<proteinExistence type="predicted"/>
<dbReference type="InterPro" id="IPR036291">
    <property type="entry name" value="NAD(P)-bd_dom_sf"/>
</dbReference>
<sequence length="304" mass="32624">MGEKRAILVVGATGNVGREVVAGLLAVGAEVRALVRNPDRADLPDGATPYRGDLAEPHTVAEAAAGVDGVFLLWPFVNAERAPAVVDALAGPGRHVVYLSAMNVRDDQEPDRNGFWGEVERLIEGSGSTWTFLRAGGFAANTLEWADQIRATGEVRWVYGDAARSLVHERDIAAVAVRALTEPGHAGRKYVLTGPEPVTQAEQVRLIGEAVGRPVQWVEIPVEQVRQDLRDRWGDAGFLDGALAYWAGLVTEPEPVTRTVQEVTGVPARSFREWAIDHAADFAPLPVPVDGGRGVGQPEKGALR</sequence>
<dbReference type="InterPro" id="IPR016040">
    <property type="entry name" value="NAD(P)-bd_dom"/>
</dbReference>
<dbReference type="Pfam" id="PF13460">
    <property type="entry name" value="NAD_binding_10"/>
    <property type="match status" value="1"/>
</dbReference>
<dbReference type="RefSeq" id="WP_203865866.1">
    <property type="nucleotide sequence ID" value="NZ_BONW01000009.1"/>
</dbReference>
<dbReference type="PANTHER" id="PTHR43162">
    <property type="match status" value="1"/>
</dbReference>
<dbReference type="Proteomes" id="UP000646749">
    <property type="component" value="Unassembled WGS sequence"/>
</dbReference>
<gene>
    <name evidence="2" type="ORF">Pen02_22210</name>
</gene>
<dbReference type="Gene3D" id="3.90.25.10">
    <property type="entry name" value="UDP-galactose 4-epimerase, domain 1"/>
    <property type="match status" value="1"/>
</dbReference>
<reference evidence="2 3" key="1">
    <citation type="submission" date="2021-01" db="EMBL/GenBank/DDBJ databases">
        <title>Whole genome shotgun sequence of Plantactinospora endophytica NBRC 110450.</title>
        <authorList>
            <person name="Komaki H."/>
            <person name="Tamura T."/>
        </authorList>
    </citation>
    <scope>NUCLEOTIDE SEQUENCE [LARGE SCALE GENOMIC DNA]</scope>
    <source>
        <strain evidence="2 3">NBRC 110450</strain>
    </source>
</reference>
<evidence type="ECO:0000259" key="1">
    <source>
        <dbReference type="Pfam" id="PF13460"/>
    </source>
</evidence>
<dbReference type="EMBL" id="BONW01000009">
    <property type="protein sequence ID" value="GIG87285.1"/>
    <property type="molecule type" value="Genomic_DNA"/>
</dbReference>
<keyword evidence="3" id="KW-1185">Reference proteome</keyword>
<dbReference type="SUPFAM" id="SSF51735">
    <property type="entry name" value="NAD(P)-binding Rossmann-fold domains"/>
    <property type="match status" value="1"/>
</dbReference>
<evidence type="ECO:0000313" key="3">
    <source>
        <dbReference type="Proteomes" id="UP000646749"/>
    </source>
</evidence>
<accession>A0ABQ4DXU6</accession>
<dbReference type="Gene3D" id="3.40.50.720">
    <property type="entry name" value="NAD(P)-binding Rossmann-like Domain"/>
    <property type="match status" value="1"/>
</dbReference>
<feature type="domain" description="NAD(P)-binding" evidence="1">
    <location>
        <begin position="11"/>
        <end position="183"/>
    </location>
</feature>
<organism evidence="2 3">
    <name type="scientific">Plantactinospora endophytica</name>
    <dbReference type="NCBI Taxonomy" id="673535"/>
    <lineage>
        <taxon>Bacteria</taxon>
        <taxon>Bacillati</taxon>
        <taxon>Actinomycetota</taxon>
        <taxon>Actinomycetes</taxon>
        <taxon>Micromonosporales</taxon>
        <taxon>Micromonosporaceae</taxon>
        <taxon>Plantactinospora</taxon>
    </lineage>
</organism>
<protein>
    <submittedName>
        <fullName evidence="2">Nucleotide-diphosphate-sugar epimerase</fullName>
    </submittedName>
</protein>
<dbReference type="InterPro" id="IPR051604">
    <property type="entry name" value="Ergot_Alk_Oxidoreductase"/>
</dbReference>
<evidence type="ECO:0000313" key="2">
    <source>
        <dbReference type="EMBL" id="GIG87285.1"/>
    </source>
</evidence>
<comment type="caution">
    <text evidence="2">The sequence shown here is derived from an EMBL/GenBank/DDBJ whole genome shotgun (WGS) entry which is preliminary data.</text>
</comment>